<dbReference type="EMBL" id="JADQDF010000001">
    <property type="protein sequence ID" value="MBW0126334.1"/>
    <property type="molecule type" value="Genomic_DNA"/>
</dbReference>
<dbReference type="InterPro" id="IPR002347">
    <property type="entry name" value="SDR_fam"/>
</dbReference>
<organism evidence="3 4">
    <name type="scientific">Pseudonocardia oceani</name>
    <dbReference type="NCBI Taxonomy" id="2792013"/>
    <lineage>
        <taxon>Bacteria</taxon>
        <taxon>Bacillati</taxon>
        <taxon>Actinomycetota</taxon>
        <taxon>Actinomycetes</taxon>
        <taxon>Pseudonocardiales</taxon>
        <taxon>Pseudonocardiaceae</taxon>
        <taxon>Pseudonocardia</taxon>
    </lineage>
</organism>
<evidence type="ECO:0000313" key="3">
    <source>
        <dbReference type="EMBL" id="MBW0126334.1"/>
    </source>
</evidence>
<dbReference type="PROSITE" id="PS00061">
    <property type="entry name" value="ADH_SHORT"/>
    <property type="match status" value="1"/>
</dbReference>
<dbReference type="Pfam" id="PF13561">
    <property type="entry name" value="adh_short_C2"/>
    <property type="match status" value="1"/>
</dbReference>
<protein>
    <submittedName>
        <fullName evidence="3">SDR family oxidoreductase</fullName>
    </submittedName>
</protein>
<evidence type="ECO:0000313" key="4">
    <source>
        <dbReference type="Proteomes" id="UP000694300"/>
    </source>
</evidence>
<evidence type="ECO:0000256" key="2">
    <source>
        <dbReference type="ARBA" id="ARBA00023002"/>
    </source>
</evidence>
<keyword evidence="2" id="KW-0560">Oxidoreductase</keyword>
<keyword evidence="4" id="KW-1185">Reference proteome</keyword>
<dbReference type="PANTHER" id="PTHR42760">
    <property type="entry name" value="SHORT-CHAIN DEHYDROGENASES/REDUCTASES FAMILY MEMBER"/>
    <property type="match status" value="1"/>
</dbReference>
<comment type="caution">
    <text evidence="3">The sequence shown here is derived from an EMBL/GenBank/DDBJ whole genome shotgun (WGS) entry which is preliminary data.</text>
</comment>
<proteinExistence type="inferred from homology"/>
<dbReference type="RefSeq" id="WP_218589369.1">
    <property type="nucleotide sequence ID" value="NZ_JADQDE010000292.1"/>
</dbReference>
<name>A0ABS6U2I8_9PSEU</name>
<dbReference type="PANTHER" id="PTHR42760:SF133">
    <property type="entry name" value="3-OXOACYL-[ACYL-CARRIER-PROTEIN] REDUCTASE"/>
    <property type="match status" value="1"/>
</dbReference>
<accession>A0ABS6U2I8</accession>
<dbReference type="InterPro" id="IPR020904">
    <property type="entry name" value="Sc_DH/Rdtase_CS"/>
</dbReference>
<dbReference type="Proteomes" id="UP000694300">
    <property type="component" value="Unassembled WGS sequence"/>
</dbReference>
<evidence type="ECO:0000256" key="1">
    <source>
        <dbReference type="ARBA" id="ARBA00006484"/>
    </source>
</evidence>
<gene>
    <name evidence="3" type="ORF">I4I82_01310</name>
</gene>
<comment type="similarity">
    <text evidence="1">Belongs to the short-chain dehydrogenases/reductases (SDR) family.</text>
</comment>
<sequence length="256" mass="26092">MTGAAGQPADGDARRVAFVTGGAGGIGTAICRQLAAAGRAVAVADLSREAAEKVAADIDGIGVPLDVTDPDSVAAAVAETTERLGAPTIVINVAGWDELKPFLETDEDFTHKVLEINLNGPIRVLRATLPAMVEARYGRVVNIASDAGRVGSSMESVYSGAKSGVIGFTKTIAREFAKHGISANTVCPGPTDTPLLRQITAGERSGNIIAAMTKAVPMRRMGTPDDVAPAVVFLASDAAGYITGQTLSASGGLTMS</sequence>
<reference evidence="3 4" key="1">
    <citation type="submission" date="2020-11" db="EMBL/GenBank/DDBJ databases">
        <title>Pseudonocardia abyssalis sp. nov. and Pseudonocardia oceani sp. nov., description and phylogenomic analysis of two novel actinomycetes isolated from the deep Southern Ocean.</title>
        <authorList>
            <person name="Parra J."/>
        </authorList>
    </citation>
    <scope>NUCLEOTIDE SEQUENCE [LARGE SCALE GENOMIC DNA]</scope>
    <source>
        <strain evidence="4">KRD185</strain>
    </source>
</reference>